<dbReference type="PANTHER" id="PTHR12526:SF630">
    <property type="entry name" value="GLYCOSYLTRANSFERASE"/>
    <property type="match status" value="1"/>
</dbReference>
<organism evidence="3 4">
    <name type="scientific">Prevotella bivia DSM 20514</name>
    <dbReference type="NCBI Taxonomy" id="868129"/>
    <lineage>
        <taxon>Bacteria</taxon>
        <taxon>Pseudomonadati</taxon>
        <taxon>Bacteroidota</taxon>
        <taxon>Bacteroidia</taxon>
        <taxon>Bacteroidales</taxon>
        <taxon>Prevotellaceae</taxon>
        <taxon>Prevotella</taxon>
    </lineage>
</organism>
<feature type="domain" description="Glycosyl transferase family 1" evidence="1">
    <location>
        <begin position="186"/>
        <end position="331"/>
    </location>
</feature>
<keyword evidence="3" id="KW-0808">Transferase</keyword>
<dbReference type="CDD" id="cd03811">
    <property type="entry name" value="GT4_GT28_WabH-like"/>
    <property type="match status" value="1"/>
</dbReference>
<dbReference type="Pfam" id="PF00534">
    <property type="entry name" value="Glycos_transf_1"/>
    <property type="match status" value="1"/>
</dbReference>
<dbReference type="InterPro" id="IPR001296">
    <property type="entry name" value="Glyco_trans_1"/>
</dbReference>
<accession>I4Z9D6</accession>
<feature type="domain" description="Glycosyltransferase subfamily 4-like N-terminal" evidence="2">
    <location>
        <begin position="12"/>
        <end position="169"/>
    </location>
</feature>
<dbReference type="GO" id="GO:0016757">
    <property type="term" value="F:glycosyltransferase activity"/>
    <property type="evidence" value="ECO:0007669"/>
    <property type="project" value="InterPro"/>
</dbReference>
<evidence type="ECO:0000259" key="2">
    <source>
        <dbReference type="Pfam" id="PF13439"/>
    </source>
</evidence>
<dbReference type="Pfam" id="PF13439">
    <property type="entry name" value="Glyco_transf_4"/>
    <property type="match status" value="1"/>
</dbReference>
<dbReference type="RefSeq" id="WP_004338078.1">
    <property type="nucleotide sequence ID" value="NZ_JH660660.1"/>
</dbReference>
<dbReference type="EMBL" id="JH660660">
    <property type="protein sequence ID" value="EIM32828.1"/>
    <property type="molecule type" value="Genomic_DNA"/>
</dbReference>
<keyword evidence="4" id="KW-1185">Reference proteome</keyword>
<proteinExistence type="predicted"/>
<evidence type="ECO:0000313" key="3">
    <source>
        <dbReference type="EMBL" id="EIM32828.1"/>
    </source>
</evidence>
<name>I4Z9D6_9BACT</name>
<protein>
    <submittedName>
        <fullName evidence="3">Glycosyltransferase</fullName>
    </submittedName>
</protein>
<dbReference type="Proteomes" id="UP000002786">
    <property type="component" value="Unassembled WGS sequence"/>
</dbReference>
<sequence length="356" mass="40405">MKILQVITSMHIGGAEKVVMELILGLRTLGYDVDVALFSGEDTDFKRQLDRSGCRVFSFSIGGKTYNPIYILKLWRIMHRYDIVHTHNTAPQFFAAIAGLGSKAKLITTEHSSSNRRREKGHLKWFDNWLYGRYDTIVCIADQAKQAMETYLGRRMDDVAVINNGVNVEDFHSAEPASELYPHCGKFVIAMVAGFRYEKDQDTVIKAMTNLTDGYELWLVGDGVRRKELETLIETEGVKDRVKLLGIRKDVSNILHAADVVIMSSHREGLSLSNIEGMSVGKPFIASDVDGLREVTQNYGILFPHKDAIALAKIIDRLHTDKDYYHTVADRCYKRALEFDVNKMVEGYIDIYRSLI</sequence>
<reference evidence="3 4" key="1">
    <citation type="submission" date="2012-02" db="EMBL/GenBank/DDBJ databases">
        <title>Improved High-Quality Draft genome of Prevotella bivia DSM 20514.</title>
        <authorList>
            <consortium name="US DOE Joint Genome Institute (JGI-PGF)"/>
            <person name="Lucas S."/>
            <person name="Copeland A."/>
            <person name="Lapidus A."/>
            <person name="Bruce D."/>
            <person name="Goodwin L."/>
            <person name="Pitluck S."/>
            <person name="Peters L."/>
            <person name="Mikhailova N."/>
            <person name="Munk A.C.C."/>
            <person name="Kyrpides N."/>
            <person name="Mavromatis K."/>
            <person name="Detter J.C."/>
            <person name="Han C."/>
            <person name="Land M."/>
            <person name="Hauser L."/>
            <person name="Markowitz V."/>
            <person name="Cheng J.-F."/>
            <person name="Hugenholtz P."/>
            <person name="Woyke T."/>
            <person name="Wu D."/>
            <person name="Gronow S."/>
            <person name="Wellnitz S."/>
            <person name="Brambilla E."/>
            <person name="Klenk H.-P."/>
            <person name="Eisen J.A."/>
        </authorList>
    </citation>
    <scope>NUCLEOTIDE SEQUENCE [LARGE SCALE GENOMIC DNA]</scope>
    <source>
        <strain evidence="3 4">DSM 20514</strain>
    </source>
</reference>
<dbReference type="HOGENOM" id="CLU_009583_0_1_10"/>
<evidence type="ECO:0000313" key="4">
    <source>
        <dbReference type="Proteomes" id="UP000002786"/>
    </source>
</evidence>
<dbReference type="GeneID" id="78531091"/>
<gene>
    <name evidence="3" type="ORF">PrebiDRAFT_1099</name>
</gene>
<dbReference type="AlphaFoldDB" id="I4Z9D6"/>
<dbReference type="PANTHER" id="PTHR12526">
    <property type="entry name" value="GLYCOSYLTRANSFERASE"/>
    <property type="match status" value="1"/>
</dbReference>
<evidence type="ECO:0000259" key="1">
    <source>
        <dbReference type="Pfam" id="PF00534"/>
    </source>
</evidence>
<dbReference type="Gene3D" id="3.40.50.2000">
    <property type="entry name" value="Glycogen Phosphorylase B"/>
    <property type="match status" value="2"/>
</dbReference>
<dbReference type="InterPro" id="IPR028098">
    <property type="entry name" value="Glyco_trans_4-like_N"/>
</dbReference>
<dbReference type="SUPFAM" id="SSF53756">
    <property type="entry name" value="UDP-Glycosyltransferase/glycogen phosphorylase"/>
    <property type="match status" value="1"/>
</dbReference>